<evidence type="ECO:0000259" key="4">
    <source>
        <dbReference type="SMART" id="SM00475"/>
    </source>
</evidence>
<name>A0ABP0SSW0_9DINO</name>
<dbReference type="SMART" id="SM00475">
    <property type="entry name" value="53EXOc"/>
    <property type="match status" value="1"/>
</dbReference>
<comment type="caution">
    <text evidence="5">The sequence shown here is derived from an EMBL/GenBank/DDBJ whole genome shotgun (WGS) entry which is preliminary data.</text>
</comment>
<keyword evidence="1" id="KW-0540">Nuclease</keyword>
<reference evidence="5 6" key="1">
    <citation type="submission" date="2024-02" db="EMBL/GenBank/DDBJ databases">
        <authorList>
            <person name="Chen Y."/>
            <person name="Shah S."/>
            <person name="Dougan E. K."/>
            <person name="Thang M."/>
            <person name="Chan C."/>
        </authorList>
    </citation>
    <scope>NUCLEOTIDE SEQUENCE [LARGE SCALE GENOMIC DNA]</scope>
</reference>
<dbReference type="InterPro" id="IPR002421">
    <property type="entry name" value="5-3_exonuclease"/>
</dbReference>
<keyword evidence="6" id="KW-1185">Reference proteome</keyword>
<evidence type="ECO:0000256" key="2">
    <source>
        <dbReference type="ARBA" id="ARBA00022801"/>
    </source>
</evidence>
<dbReference type="Gene3D" id="1.10.150.20">
    <property type="entry name" value="5' to 3' exonuclease, C-terminal subdomain"/>
    <property type="match status" value="1"/>
</dbReference>
<evidence type="ECO:0000313" key="5">
    <source>
        <dbReference type="EMBL" id="CAK9115522.1"/>
    </source>
</evidence>
<dbReference type="InterPro" id="IPR008918">
    <property type="entry name" value="HhH2"/>
</dbReference>
<sequence length="324" mass="36521">MLVVQVQYVCRLKRMAQNNVLRNSFALELGCWGRCQMSMVAPKPAHTLLALMVGVWKARRRCLRRFSQIVMQESKTNLITLVDGSFLLYQGYYAMPPLTNRLGEPTGALHNFLLQLERISTVTDPSHMAVLFDSATASSARKRSLPAYKQNRFCPDDLRIQFAKAKEALNELGYRWMCSETHEADDLIATCVRAQPEDRFVKIASKDKDLLQLVNKKVNLIAVDPDGEHWRITGETEVMRRWGVRPDQMGYLLALMGDAVDVIPGVPGIGQMKGAALLQRFENLEGILRAAQDCTILGVAGISEKLRLNILKCQQIDKTDKQDN</sequence>
<accession>A0ABP0SSW0</accession>
<keyword evidence="2" id="KW-0378">Hydrolase</keyword>
<dbReference type="Pfam" id="PF02739">
    <property type="entry name" value="5_3_exonuc_N"/>
    <property type="match status" value="1"/>
</dbReference>
<dbReference type="InterPro" id="IPR020045">
    <property type="entry name" value="DNA_polI_H3TH"/>
</dbReference>
<proteinExistence type="predicted"/>
<evidence type="ECO:0000313" key="6">
    <source>
        <dbReference type="Proteomes" id="UP001642484"/>
    </source>
</evidence>
<dbReference type="SUPFAM" id="SSF47807">
    <property type="entry name" value="5' to 3' exonuclease, C-terminal subdomain"/>
    <property type="match status" value="1"/>
</dbReference>
<dbReference type="InterPro" id="IPR036279">
    <property type="entry name" value="5-3_exonuclease_C_sf"/>
</dbReference>
<dbReference type="CDD" id="cd09859">
    <property type="entry name" value="PIN_53EXO"/>
    <property type="match status" value="1"/>
</dbReference>
<evidence type="ECO:0000256" key="1">
    <source>
        <dbReference type="ARBA" id="ARBA00022722"/>
    </source>
</evidence>
<dbReference type="InterPro" id="IPR038969">
    <property type="entry name" value="FEN"/>
</dbReference>
<dbReference type="SMART" id="SM00279">
    <property type="entry name" value="HhH2"/>
    <property type="match status" value="1"/>
</dbReference>
<protein>
    <recommendedName>
        <fullName evidence="4">5'-3' exonuclease domain-containing protein</fullName>
    </recommendedName>
</protein>
<dbReference type="InterPro" id="IPR020046">
    <property type="entry name" value="5-3_exonucl_a-hlix_arch_N"/>
</dbReference>
<dbReference type="CDD" id="cd09898">
    <property type="entry name" value="H3TH_53EXO"/>
    <property type="match status" value="1"/>
</dbReference>
<dbReference type="InterPro" id="IPR029060">
    <property type="entry name" value="PIN-like_dom_sf"/>
</dbReference>
<feature type="domain" description="5'-3' exonuclease" evidence="4">
    <location>
        <begin position="74"/>
        <end position="314"/>
    </location>
</feature>
<evidence type="ECO:0000256" key="3">
    <source>
        <dbReference type="ARBA" id="ARBA00023125"/>
    </source>
</evidence>
<keyword evidence="3" id="KW-0238">DNA-binding</keyword>
<dbReference type="Pfam" id="PF01367">
    <property type="entry name" value="5_3_exonuc"/>
    <property type="match status" value="1"/>
</dbReference>
<dbReference type="Gene3D" id="3.40.50.1010">
    <property type="entry name" value="5'-nuclease"/>
    <property type="match status" value="1"/>
</dbReference>
<dbReference type="PANTHER" id="PTHR42646">
    <property type="entry name" value="FLAP ENDONUCLEASE XNI"/>
    <property type="match status" value="1"/>
</dbReference>
<dbReference type="EMBL" id="CAXAMN010028173">
    <property type="protein sequence ID" value="CAK9115522.1"/>
    <property type="molecule type" value="Genomic_DNA"/>
</dbReference>
<dbReference type="PANTHER" id="PTHR42646:SF2">
    <property type="entry name" value="5'-3' EXONUCLEASE FAMILY PROTEIN"/>
    <property type="match status" value="1"/>
</dbReference>
<dbReference type="SUPFAM" id="SSF88723">
    <property type="entry name" value="PIN domain-like"/>
    <property type="match status" value="1"/>
</dbReference>
<gene>
    <name evidence="5" type="ORF">CCMP2556_LOCUS53384</name>
</gene>
<organism evidence="5 6">
    <name type="scientific">Durusdinium trenchii</name>
    <dbReference type="NCBI Taxonomy" id="1381693"/>
    <lineage>
        <taxon>Eukaryota</taxon>
        <taxon>Sar</taxon>
        <taxon>Alveolata</taxon>
        <taxon>Dinophyceae</taxon>
        <taxon>Suessiales</taxon>
        <taxon>Symbiodiniaceae</taxon>
        <taxon>Durusdinium</taxon>
    </lineage>
</organism>
<dbReference type="Proteomes" id="UP001642484">
    <property type="component" value="Unassembled WGS sequence"/>
</dbReference>